<keyword evidence="2 4" id="KW-0560">Oxidoreductase</keyword>
<evidence type="ECO:0000256" key="2">
    <source>
        <dbReference type="ARBA" id="ARBA00023002"/>
    </source>
</evidence>
<reference evidence="9 10" key="1">
    <citation type="journal article" date="2014" name="Int. J. Syst. Evol. Microbiol.">
        <title>Arthrobacter pityocampae sp. nov., isolated from Thaumetopoea pityocampa (Lep., Thaumetopoeidae).</title>
        <authorList>
            <person name="Ince I.A."/>
            <person name="Demirbag Z."/>
            <person name="Kati H."/>
        </authorList>
    </citation>
    <scope>NUCLEOTIDE SEQUENCE [LARGE SCALE GENOMIC DNA]</scope>
    <source>
        <strain evidence="9 10">Tp2</strain>
    </source>
</reference>
<dbReference type="InterPro" id="IPR015590">
    <property type="entry name" value="Aldehyde_DH_dom"/>
</dbReference>
<feature type="domain" description="Aldehyde dehydrogenase" evidence="8">
    <location>
        <begin position="19"/>
        <end position="431"/>
    </location>
</feature>
<evidence type="ECO:0000256" key="5">
    <source>
        <dbReference type="PIRSR" id="PIRSR036492-1"/>
    </source>
</evidence>
<dbReference type="GO" id="GO:0004029">
    <property type="term" value="F:aldehyde dehydrogenase (NAD+) activity"/>
    <property type="evidence" value="ECO:0007669"/>
    <property type="project" value="TreeGrafter"/>
</dbReference>
<evidence type="ECO:0000259" key="8">
    <source>
        <dbReference type="Pfam" id="PF00171"/>
    </source>
</evidence>
<gene>
    <name evidence="9" type="ORF">C4K88_12170</name>
</gene>
<comment type="caution">
    <text evidence="9">The sequence shown here is derived from an EMBL/GenBank/DDBJ whole genome shotgun (WGS) entry which is preliminary data.</text>
</comment>
<dbReference type="PANTHER" id="PTHR43570:SF16">
    <property type="entry name" value="ALDEHYDE DEHYDROGENASE TYPE III, ISOFORM Q"/>
    <property type="match status" value="1"/>
</dbReference>
<dbReference type="InterPro" id="IPR016161">
    <property type="entry name" value="Ald_DH/histidinol_DH"/>
</dbReference>
<dbReference type="GO" id="GO:0005737">
    <property type="term" value="C:cytoplasm"/>
    <property type="evidence" value="ECO:0007669"/>
    <property type="project" value="TreeGrafter"/>
</dbReference>
<evidence type="ECO:0000313" key="10">
    <source>
        <dbReference type="Proteomes" id="UP000239297"/>
    </source>
</evidence>
<evidence type="ECO:0000313" key="9">
    <source>
        <dbReference type="EMBL" id="PPB48499.1"/>
    </source>
</evidence>
<dbReference type="PROSITE" id="PS00687">
    <property type="entry name" value="ALDEHYDE_DEHYDR_GLU"/>
    <property type="match status" value="1"/>
</dbReference>
<dbReference type="InterPro" id="IPR016162">
    <property type="entry name" value="Ald_DH_N"/>
</dbReference>
<dbReference type="SUPFAM" id="SSF53720">
    <property type="entry name" value="ALDH-like"/>
    <property type="match status" value="1"/>
</dbReference>
<proteinExistence type="inferred from homology"/>
<dbReference type="Proteomes" id="UP000239297">
    <property type="component" value="Unassembled WGS sequence"/>
</dbReference>
<dbReference type="PIRSF" id="PIRSF036492">
    <property type="entry name" value="ALDH"/>
    <property type="match status" value="1"/>
</dbReference>
<evidence type="ECO:0000256" key="4">
    <source>
        <dbReference type="PIRNR" id="PIRNR036492"/>
    </source>
</evidence>
<dbReference type="EMBL" id="PRKW01000005">
    <property type="protein sequence ID" value="PPB48499.1"/>
    <property type="molecule type" value="Genomic_DNA"/>
</dbReference>
<dbReference type="InterPro" id="IPR029510">
    <property type="entry name" value="Ald_DH_CS_GLU"/>
</dbReference>
<dbReference type="GO" id="GO:0006081">
    <property type="term" value="P:aldehyde metabolic process"/>
    <property type="evidence" value="ECO:0007669"/>
    <property type="project" value="InterPro"/>
</dbReference>
<dbReference type="PANTHER" id="PTHR43570">
    <property type="entry name" value="ALDEHYDE DEHYDROGENASE"/>
    <property type="match status" value="1"/>
</dbReference>
<comment type="similarity">
    <text evidence="1 4 7">Belongs to the aldehyde dehydrogenase family.</text>
</comment>
<accession>A0A2S5IVB8</accession>
<dbReference type="CDD" id="cd07087">
    <property type="entry name" value="ALDH_F3-13-14_CALDH-like"/>
    <property type="match status" value="1"/>
</dbReference>
<dbReference type="FunFam" id="3.40.309.10:FF:000003">
    <property type="entry name" value="Aldehyde dehydrogenase"/>
    <property type="match status" value="1"/>
</dbReference>
<protein>
    <recommendedName>
        <fullName evidence="4">Aldehyde dehydrogenase</fullName>
    </recommendedName>
</protein>
<dbReference type="InterPro" id="IPR016163">
    <property type="entry name" value="Ald_DH_C"/>
</dbReference>
<organism evidence="9 10">
    <name type="scientific">Arthrobacter pityocampae</name>
    <dbReference type="NCBI Taxonomy" id="547334"/>
    <lineage>
        <taxon>Bacteria</taxon>
        <taxon>Bacillati</taxon>
        <taxon>Actinomycetota</taxon>
        <taxon>Actinomycetes</taxon>
        <taxon>Micrococcales</taxon>
        <taxon>Micrococcaceae</taxon>
        <taxon>Arthrobacter</taxon>
    </lineage>
</organism>
<dbReference type="RefSeq" id="WP_104121902.1">
    <property type="nucleotide sequence ID" value="NZ_PRKW01000005.1"/>
</dbReference>
<feature type="active site" evidence="5">
    <location>
        <position position="249"/>
    </location>
</feature>
<dbReference type="Gene3D" id="3.40.605.10">
    <property type="entry name" value="Aldehyde Dehydrogenase, Chain A, domain 1"/>
    <property type="match status" value="1"/>
</dbReference>
<feature type="active site" evidence="5 6">
    <location>
        <position position="216"/>
    </location>
</feature>
<dbReference type="InterPro" id="IPR012394">
    <property type="entry name" value="Aldehyde_DH_NAD(P)"/>
</dbReference>
<dbReference type="FunFam" id="3.40.605.10:FF:000004">
    <property type="entry name" value="Aldehyde dehydrogenase"/>
    <property type="match status" value="1"/>
</dbReference>
<dbReference type="Pfam" id="PF00171">
    <property type="entry name" value="Aldedh"/>
    <property type="match status" value="1"/>
</dbReference>
<evidence type="ECO:0000256" key="6">
    <source>
        <dbReference type="PROSITE-ProRule" id="PRU10007"/>
    </source>
</evidence>
<evidence type="ECO:0000256" key="1">
    <source>
        <dbReference type="ARBA" id="ARBA00009986"/>
    </source>
</evidence>
<dbReference type="Gene3D" id="3.40.309.10">
    <property type="entry name" value="Aldehyde Dehydrogenase, Chain A, domain 2"/>
    <property type="match status" value="1"/>
</dbReference>
<name>A0A2S5IVB8_9MICC</name>
<evidence type="ECO:0000256" key="7">
    <source>
        <dbReference type="RuleBase" id="RU003345"/>
    </source>
</evidence>
<dbReference type="OrthoDB" id="6882680at2"/>
<keyword evidence="3" id="KW-0520">NAD</keyword>
<sequence length="462" mass="49441">MIAGTPTTDAAGLLADRRRFFDTGATRPVAWRRGQLRALRLLLADRADELTAALEKDLGKSRTEAFLSEIAVVRAELDHTLKYLDRWIAPSRIAVPAGLLPARAWTQARPLGVVLIIGPWNYPLQLVLAPLVGALAAGNTAVLKPSELAGATSRVLARLVPEYLDPAAVSVVEGGVEASTALLAQPFDHIFYTGGERVGKIVMKAAAEHLTPVTLELGGKSPAVVVGGDLRAAARRIALGKFMNAAQTCVAPDYILTTPAAAPVLAAALADTVREFYGSDPKASADYGRIINEHHFDRLVGLLGDGTVVSGGRHDRAERYIEPTILRDVDPSSPLMQEEIFGPLLPILEVEDLDAAIRFIGARPHPLAAYLFSDQDEHLGAFTERVQAGGIAHNVCILQLAVPGLPFGGVGASGTGSYHGEQSFRTFSHLQPVFSKPTRVDTLRLAYPPFGPIKRKLLARLL</sequence>
<evidence type="ECO:0000256" key="3">
    <source>
        <dbReference type="ARBA" id="ARBA00023027"/>
    </source>
</evidence>
<dbReference type="AlphaFoldDB" id="A0A2S5IVB8"/>
<keyword evidence="10" id="KW-1185">Reference proteome</keyword>